<dbReference type="InterPro" id="IPR051448">
    <property type="entry name" value="CdaR-like_regulators"/>
</dbReference>
<evidence type="ECO:0000256" key="1">
    <source>
        <dbReference type="ARBA" id="ARBA00006754"/>
    </source>
</evidence>
<dbReference type="InterPro" id="IPR042070">
    <property type="entry name" value="PucR_C-HTH_sf"/>
</dbReference>
<gene>
    <name evidence="4" type="ORF">FB558_0020</name>
</gene>
<evidence type="ECO:0000313" key="5">
    <source>
        <dbReference type="Proteomes" id="UP000315677"/>
    </source>
</evidence>
<organism evidence="4 5">
    <name type="scientific">Pseudonocardia kunmingensis</name>
    <dbReference type="NCBI Taxonomy" id="630975"/>
    <lineage>
        <taxon>Bacteria</taxon>
        <taxon>Bacillati</taxon>
        <taxon>Actinomycetota</taxon>
        <taxon>Actinomycetes</taxon>
        <taxon>Pseudonocardiales</taxon>
        <taxon>Pseudonocardiaceae</taxon>
        <taxon>Pseudonocardia</taxon>
    </lineage>
</organism>
<dbReference type="Gene3D" id="1.10.10.2840">
    <property type="entry name" value="PucR C-terminal helix-turn-helix domain"/>
    <property type="match status" value="1"/>
</dbReference>
<dbReference type="PANTHER" id="PTHR33744">
    <property type="entry name" value="CARBOHYDRATE DIACID REGULATOR"/>
    <property type="match status" value="1"/>
</dbReference>
<comment type="similarity">
    <text evidence="1">Belongs to the CdaR family.</text>
</comment>
<dbReference type="Pfam" id="PF17853">
    <property type="entry name" value="GGDEF_2"/>
    <property type="match status" value="1"/>
</dbReference>
<dbReference type="RefSeq" id="WP_142053439.1">
    <property type="nucleotide sequence ID" value="NZ_VFPA01000001.1"/>
</dbReference>
<evidence type="ECO:0000313" key="4">
    <source>
        <dbReference type="EMBL" id="TQM13289.1"/>
    </source>
</evidence>
<dbReference type="AlphaFoldDB" id="A0A543DVF2"/>
<dbReference type="OrthoDB" id="8026818at2"/>
<dbReference type="Pfam" id="PF13556">
    <property type="entry name" value="HTH_30"/>
    <property type="match status" value="1"/>
</dbReference>
<feature type="domain" description="PucR C-terminal helix-turn-helix" evidence="2">
    <location>
        <begin position="494"/>
        <end position="552"/>
    </location>
</feature>
<accession>A0A543DVF2</accession>
<comment type="caution">
    <text evidence="4">The sequence shown here is derived from an EMBL/GenBank/DDBJ whole genome shotgun (WGS) entry which is preliminary data.</text>
</comment>
<dbReference type="Proteomes" id="UP000315677">
    <property type="component" value="Unassembled WGS sequence"/>
</dbReference>
<protein>
    <submittedName>
        <fullName evidence="4">CdaR family transcriptional regulator</fullName>
    </submittedName>
</protein>
<dbReference type="PANTHER" id="PTHR33744:SF1">
    <property type="entry name" value="DNA-BINDING TRANSCRIPTIONAL ACTIVATOR ADER"/>
    <property type="match status" value="1"/>
</dbReference>
<dbReference type="InterPro" id="IPR041522">
    <property type="entry name" value="CdaR_GGDEF"/>
</dbReference>
<name>A0A543DVF2_9PSEU</name>
<dbReference type="InterPro" id="IPR025736">
    <property type="entry name" value="PucR_C-HTH_dom"/>
</dbReference>
<reference evidence="4 5" key="1">
    <citation type="submission" date="2019-06" db="EMBL/GenBank/DDBJ databases">
        <title>Sequencing the genomes of 1000 actinobacteria strains.</title>
        <authorList>
            <person name="Klenk H.-P."/>
        </authorList>
    </citation>
    <scope>NUCLEOTIDE SEQUENCE [LARGE SCALE GENOMIC DNA]</scope>
    <source>
        <strain evidence="4 5">DSM 45301</strain>
    </source>
</reference>
<dbReference type="EMBL" id="VFPA01000001">
    <property type="protein sequence ID" value="TQM13289.1"/>
    <property type="molecule type" value="Genomic_DNA"/>
</dbReference>
<sequence>MKAWADRATEQLSALRSLFVLSLEMFDATGEDEIIRLCKTAVPALGPFRCRAGYLLRDGQLHRSTTDEPATQGQVEALDGNEGPIDLAEDPWAWAYPLRSHSCQWGYLVIGADIAPSEDEGLLLRTLVQQTGAALAGVGLLREQRERADELRDLGERLAVTNDRLTATVADLELQTKVHEVLTRVSARGGGEAGIATALHELTDFPVAVEDRFGNLRAWAGPERQEPYPKPGERSRAAVLRQAQRAGGPVRDGDRLITLAQPRDGVLGVLALIDPDRVARRHHVLALEHAGTVLAVELANQHIVAEVELRLRRDLVEDLISGVDDGAITRARALGHDLQHPHRVIVVRSRSRETDDAVARAVEQTARLHGVGSMLTRRAGTTVWLARCPADGGPEHRWQEIHTAIARHFKSGAFAVGVGGPCERTADIPRSWREATRALAVRQRSVTPDGVTAHDDLGMYRILGAGGNSDEVDQYIREWLGSLLDYDARHRADLVVTLSSYLEHGGNYDATAHSLTIHRSTLRYRLQRIREVSGYDLGTVDHRLNLHIATRALAVLHPSP</sequence>
<evidence type="ECO:0000259" key="3">
    <source>
        <dbReference type="Pfam" id="PF17853"/>
    </source>
</evidence>
<proteinExistence type="inferred from homology"/>
<feature type="domain" description="CdaR GGDEF-like" evidence="3">
    <location>
        <begin position="324"/>
        <end position="441"/>
    </location>
</feature>
<keyword evidence="5" id="KW-1185">Reference proteome</keyword>
<evidence type="ECO:0000259" key="2">
    <source>
        <dbReference type="Pfam" id="PF13556"/>
    </source>
</evidence>